<reference evidence="10" key="2">
    <citation type="journal article" date="2021" name="PeerJ">
        <title>Extensive microbial diversity within the chicken gut microbiome revealed by metagenomics and culture.</title>
        <authorList>
            <person name="Gilroy R."/>
            <person name="Ravi A."/>
            <person name="Getino M."/>
            <person name="Pursley I."/>
            <person name="Horton D.L."/>
            <person name="Alikhan N.F."/>
            <person name="Baker D."/>
            <person name="Gharbi K."/>
            <person name="Hall N."/>
            <person name="Watson M."/>
            <person name="Adriaenssens E.M."/>
            <person name="Foster-Nyarko E."/>
            <person name="Jarju S."/>
            <person name="Secka A."/>
            <person name="Antonio M."/>
            <person name="Oren A."/>
            <person name="Chaudhuri R.R."/>
            <person name="La Ragione R."/>
            <person name="Hildebrand F."/>
            <person name="Pallen M.J."/>
        </authorList>
    </citation>
    <scope>NUCLEOTIDE SEQUENCE</scope>
    <source>
        <strain evidence="10">CHK195-11698</strain>
    </source>
</reference>
<keyword evidence="5" id="KW-0963">Cytoplasm</keyword>
<proteinExistence type="inferred from homology"/>
<comment type="caution">
    <text evidence="10">The sequence shown here is derived from an EMBL/GenBank/DDBJ whole genome shotgun (WGS) entry which is preliminary data.</text>
</comment>
<dbReference type="Gene3D" id="6.10.250.2860">
    <property type="match status" value="1"/>
</dbReference>
<feature type="domain" description="Hflx-type G" evidence="9">
    <location>
        <begin position="192"/>
        <end position="354"/>
    </location>
</feature>
<reference evidence="10" key="1">
    <citation type="submission" date="2020-10" db="EMBL/GenBank/DDBJ databases">
        <authorList>
            <person name="Gilroy R."/>
        </authorList>
    </citation>
    <scope>NUCLEOTIDE SEQUENCE</scope>
    <source>
        <strain evidence="10">CHK195-11698</strain>
    </source>
</reference>
<comment type="function">
    <text evidence="5">GTPase that associates with the 50S ribosomal subunit and may have a role during protein synthesis or ribosome biogenesis.</text>
</comment>
<evidence type="ECO:0000256" key="1">
    <source>
        <dbReference type="ARBA" id="ARBA00022723"/>
    </source>
</evidence>
<dbReference type="InterPro" id="IPR032305">
    <property type="entry name" value="GTP-bd_M"/>
</dbReference>
<dbReference type="PIRSF" id="PIRSF006809">
    <property type="entry name" value="GTP-binding_hflX_prd"/>
    <property type="match status" value="1"/>
</dbReference>
<comment type="subunit">
    <text evidence="5">Monomer. Associates with the 50S ribosomal subunit.</text>
</comment>
<dbReference type="PROSITE" id="PS51705">
    <property type="entry name" value="G_HFLX"/>
    <property type="match status" value="1"/>
</dbReference>
<feature type="binding site" evidence="7">
    <location>
        <position position="205"/>
    </location>
    <ligand>
        <name>Mg(2+)</name>
        <dbReference type="ChEBI" id="CHEBI:18420"/>
    </ligand>
</feature>
<dbReference type="Pfam" id="PF16360">
    <property type="entry name" value="GTP-bdg_M"/>
    <property type="match status" value="1"/>
</dbReference>
<dbReference type="SUPFAM" id="SSF52540">
    <property type="entry name" value="P-loop containing nucleoside triphosphate hydrolases"/>
    <property type="match status" value="1"/>
</dbReference>
<dbReference type="GO" id="GO:0003924">
    <property type="term" value="F:GTPase activity"/>
    <property type="evidence" value="ECO:0007669"/>
    <property type="project" value="UniProtKB-UniRule"/>
</dbReference>
<dbReference type="NCBIfam" id="TIGR00231">
    <property type="entry name" value="small_GTP"/>
    <property type="match status" value="1"/>
</dbReference>
<keyword evidence="4 5" id="KW-0342">GTP-binding</keyword>
<dbReference type="Gene3D" id="3.40.50.11060">
    <property type="entry name" value="GTPase HflX, N-terminal domain"/>
    <property type="match status" value="1"/>
</dbReference>
<dbReference type="GO" id="GO:0046872">
    <property type="term" value="F:metal ion binding"/>
    <property type="evidence" value="ECO:0007669"/>
    <property type="project" value="UniProtKB-KW"/>
</dbReference>
<feature type="binding site" evidence="6">
    <location>
        <begin position="246"/>
        <end position="249"/>
    </location>
    <ligand>
        <name>GTP</name>
        <dbReference type="ChEBI" id="CHEBI:37565"/>
    </ligand>
</feature>
<dbReference type="Pfam" id="PF13167">
    <property type="entry name" value="GTP-bdg_N"/>
    <property type="match status" value="1"/>
</dbReference>
<dbReference type="EMBL" id="DVMJ01000088">
    <property type="protein sequence ID" value="HIU14397.1"/>
    <property type="molecule type" value="Genomic_DNA"/>
</dbReference>
<comment type="similarity">
    <text evidence="5">Belongs to the TRAFAC class OBG-HflX-like GTPase superfamily. HflX GTPase family.</text>
</comment>
<dbReference type="Gene3D" id="3.40.50.300">
    <property type="entry name" value="P-loop containing nucleotide triphosphate hydrolases"/>
    <property type="match status" value="1"/>
</dbReference>
<dbReference type="InterPro" id="IPR005225">
    <property type="entry name" value="Small_GTP-bd"/>
</dbReference>
<dbReference type="InterPro" id="IPR025121">
    <property type="entry name" value="GTPase_HflX_N"/>
</dbReference>
<sequence length="409" mass="47463">MRTMIVGVHYPAIHAVFEMMMQELKELALALNIEVQYSFVQNLPVPDKQTYLGSGKVSELRQFIQTEAIDLVLFNEELTSVQYLYFQDQLDCAIEDRTSLILRIFEQRARSREAILQVGIARLKYTLPRLVGAHRELTGQQGGSGFRGSGETQLENDRRLLHQKLQRYEKELRQIAKERQTQRDKRKKSDLPIVALVGYTNSGKSTLLNALVDEKKVFEKDMLFATLQTATRYCETDDHLPFLLTDTVGFISFLPHELIQAFRSTLEEIREADLIIQVIDVSHPEYTKHIETTEQVLESLGVKDIPMLYVYNKIDKGNIVFLQTREPHLLISAKEKTNLDQLKRFLGKTLFGNLERYQLWIPYAQGETFAMIMRHVHVNEVQYQENGIYMDIETLPSFKKKLESFIILN</sequence>
<evidence type="ECO:0000313" key="11">
    <source>
        <dbReference type="Proteomes" id="UP000824175"/>
    </source>
</evidence>
<dbReference type="PANTHER" id="PTHR10229">
    <property type="entry name" value="GTP-BINDING PROTEIN HFLX"/>
    <property type="match status" value="1"/>
</dbReference>
<keyword evidence="1 7" id="KW-0479">Metal-binding</keyword>
<comment type="subcellular location">
    <subcellularLocation>
        <location evidence="5">Cytoplasm</location>
    </subcellularLocation>
    <text evidence="5">May associate with membranes.</text>
</comment>
<feature type="binding site" evidence="6">
    <location>
        <begin position="312"/>
        <end position="315"/>
    </location>
    <ligand>
        <name>GTP</name>
        <dbReference type="ChEBI" id="CHEBI:37565"/>
    </ligand>
</feature>
<feature type="coiled-coil region" evidence="8">
    <location>
        <begin position="151"/>
        <end position="185"/>
    </location>
</feature>
<dbReference type="CDD" id="cd01878">
    <property type="entry name" value="HflX"/>
    <property type="match status" value="1"/>
</dbReference>
<dbReference type="AlphaFoldDB" id="A0A9D1L1V8"/>
<accession>A0A9D1L1V8</accession>
<organism evidence="10 11">
    <name type="scientific">Candidatus Fimiplasma intestinipullorum</name>
    <dbReference type="NCBI Taxonomy" id="2840825"/>
    <lineage>
        <taxon>Bacteria</taxon>
        <taxon>Bacillati</taxon>
        <taxon>Bacillota</taxon>
        <taxon>Clostridia</taxon>
        <taxon>Eubacteriales</taxon>
        <taxon>Candidatus Fimiplasma</taxon>
    </lineage>
</organism>
<dbReference type="PANTHER" id="PTHR10229:SF4">
    <property type="entry name" value="GTPASE HFLX"/>
    <property type="match status" value="1"/>
</dbReference>
<dbReference type="GO" id="GO:0043022">
    <property type="term" value="F:ribosome binding"/>
    <property type="evidence" value="ECO:0007669"/>
    <property type="project" value="TreeGrafter"/>
</dbReference>
<feature type="binding site" evidence="6">
    <location>
        <begin position="198"/>
        <end position="205"/>
    </location>
    <ligand>
        <name>GTP</name>
        <dbReference type="ChEBI" id="CHEBI:37565"/>
    </ligand>
</feature>
<evidence type="ECO:0000259" key="9">
    <source>
        <dbReference type="PROSITE" id="PS51705"/>
    </source>
</evidence>
<gene>
    <name evidence="5 10" type="primary">hflX</name>
    <name evidence="10" type="ORF">IAD15_10075</name>
</gene>
<evidence type="ECO:0000313" key="10">
    <source>
        <dbReference type="EMBL" id="HIU14397.1"/>
    </source>
</evidence>
<dbReference type="PRINTS" id="PR00326">
    <property type="entry name" value="GTP1OBG"/>
</dbReference>
<feature type="binding site" evidence="7">
    <location>
        <position position="226"/>
    </location>
    <ligand>
        <name>Mg(2+)</name>
        <dbReference type="ChEBI" id="CHEBI:18420"/>
    </ligand>
</feature>
<evidence type="ECO:0000256" key="7">
    <source>
        <dbReference type="PIRSR" id="PIRSR006809-2"/>
    </source>
</evidence>
<keyword evidence="3 7" id="KW-0460">Magnesium</keyword>
<keyword evidence="2 5" id="KW-0547">Nucleotide-binding</keyword>
<dbReference type="InterPro" id="IPR006073">
    <property type="entry name" value="GTP-bd"/>
</dbReference>
<evidence type="ECO:0000256" key="2">
    <source>
        <dbReference type="ARBA" id="ARBA00022741"/>
    </source>
</evidence>
<evidence type="ECO:0000256" key="6">
    <source>
        <dbReference type="PIRSR" id="PIRSR006809-1"/>
    </source>
</evidence>
<dbReference type="InterPro" id="IPR016496">
    <property type="entry name" value="GTPase_HflX"/>
</dbReference>
<dbReference type="InterPro" id="IPR030394">
    <property type="entry name" value="G_HFLX_dom"/>
</dbReference>
<dbReference type="InterPro" id="IPR027417">
    <property type="entry name" value="P-loop_NTPase"/>
</dbReference>
<dbReference type="NCBIfam" id="TIGR03156">
    <property type="entry name" value="GTP_HflX"/>
    <property type="match status" value="1"/>
</dbReference>
<dbReference type="GO" id="GO:0005525">
    <property type="term" value="F:GTP binding"/>
    <property type="evidence" value="ECO:0007669"/>
    <property type="project" value="UniProtKB-UniRule"/>
</dbReference>
<dbReference type="HAMAP" id="MF_00900">
    <property type="entry name" value="GTPase_HflX"/>
    <property type="match status" value="1"/>
</dbReference>
<comment type="cofactor">
    <cofactor evidence="7">
        <name>Mg(2+)</name>
        <dbReference type="ChEBI" id="CHEBI:18420"/>
    </cofactor>
</comment>
<dbReference type="InterPro" id="IPR042108">
    <property type="entry name" value="GTPase_HflX_N_sf"/>
</dbReference>
<evidence type="ECO:0000256" key="8">
    <source>
        <dbReference type="SAM" id="Coils"/>
    </source>
</evidence>
<dbReference type="Proteomes" id="UP000824175">
    <property type="component" value="Unassembled WGS sequence"/>
</dbReference>
<dbReference type="Pfam" id="PF01926">
    <property type="entry name" value="MMR_HSR1"/>
    <property type="match status" value="1"/>
</dbReference>
<evidence type="ECO:0000256" key="3">
    <source>
        <dbReference type="ARBA" id="ARBA00022842"/>
    </source>
</evidence>
<keyword evidence="8" id="KW-0175">Coiled coil</keyword>
<dbReference type="GO" id="GO:0005737">
    <property type="term" value="C:cytoplasm"/>
    <property type="evidence" value="ECO:0007669"/>
    <property type="project" value="UniProtKB-SubCell"/>
</dbReference>
<protein>
    <recommendedName>
        <fullName evidence="5">GTPase HflX</fullName>
    </recommendedName>
    <alternativeName>
        <fullName evidence="5">GTP-binding protein HflX</fullName>
    </alternativeName>
</protein>
<name>A0A9D1L1V8_9FIRM</name>
<feature type="binding site" evidence="6">
    <location>
        <begin position="332"/>
        <end position="334"/>
    </location>
    <ligand>
        <name>GTP</name>
        <dbReference type="ChEBI" id="CHEBI:37565"/>
    </ligand>
</feature>
<evidence type="ECO:0000256" key="4">
    <source>
        <dbReference type="ARBA" id="ARBA00023134"/>
    </source>
</evidence>
<evidence type="ECO:0000256" key="5">
    <source>
        <dbReference type="HAMAP-Rule" id="MF_00900"/>
    </source>
</evidence>